<dbReference type="STRING" id="1381753.V2YJ92"/>
<evidence type="ECO:0008006" key="3">
    <source>
        <dbReference type="Google" id="ProtNLM"/>
    </source>
</evidence>
<dbReference type="KEGG" id="mrr:Moror_10593"/>
<keyword evidence="2" id="KW-1185">Reference proteome</keyword>
<dbReference type="AlphaFoldDB" id="V2YJ92"/>
<organism evidence="1 2">
    <name type="scientific">Moniliophthora roreri (strain MCA 2997)</name>
    <name type="common">Cocoa frosty pod rot fungus</name>
    <name type="synonym">Crinipellis roreri</name>
    <dbReference type="NCBI Taxonomy" id="1381753"/>
    <lineage>
        <taxon>Eukaryota</taxon>
        <taxon>Fungi</taxon>
        <taxon>Dikarya</taxon>
        <taxon>Basidiomycota</taxon>
        <taxon>Agaricomycotina</taxon>
        <taxon>Agaricomycetes</taxon>
        <taxon>Agaricomycetidae</taxon>
        <taxon>Agaricales</taxon>
        <taxon>Marasmiineae</taxon>
        <taxon>Marasmiaceae</taxon>
        <taxon>Moniliophthora</taxon>
    </lineage>
</organism>
<name>V2YJ92_MONRO</name>
<dbReference type="Proteomes" id="UP000017559">
    <property type="component" value="Unassembled WGS sequence"/>
</dbReference>
<dbReference type="OrthoDB" id="2834227at2759"/>
<dbReference type="EMBL" id="AWSO01000321">
    <property type="protein sequence ID" value="ESK91764.1"/>
    <property type="molecule type" value="Genomic_DNA"/>
</dbReference>
<evidence type="ECO:0000313" key="2">
    <source>
        <dbReference type="Proteomes" id="UP000017559"/>
    </source>
</evidence>
<protein>
    <recommendedName>
        <fullName evidence="3">F-box domain-containing protein</fullName>
    </recommendedName>
</protein>
<evidence type="ECO:0000313" key="1">
    <source>
        <dbReference type="EMBL" id="ESK91764.1"/>
    </source>
</evidence>
<proteinExistence type="predicted"/>
<accession>V2YJ92</accession>
<gene>
    <name evidence="1" type="ORF">Moror_10593</name>
</gene>
<reference evidence="1 2" key="1">
    <citation type="journal article" date="2014" name="BMC Genomics">
        <title>Genome and secretome analysis of the hemibiotrophic fungal pathogen, Moniliophthora roreri, which causes frosty pod rot disease of cacao: mechanisms of the biotrophic and necrotrophic phases.</title>
        <authorList>
            <person name="Meinhardt L.W."/>
            <person name="Costa G.G.L."/>
            <person name="Thomazella D.P.T."/>
            <person name="Teixeira P.J.P.L."/>
            <person name="Carazzolle M.F."/>
            <person name="Schuster S.C."/>
            <person name="Carlson J.E."/>
            <person name="Guiltinan M.J."/>
            <person name="Mieczkowski P."/>
            <person name="Farmer A."/>
            <person name="Ramaraj T."/>
            <person name="Crozier J."/>
            <person name="Davis R.E."/>
            <person name="Shao J."/>
            <person name="Melnick R.L."/>
            <person name="Pereira G.A.G."/>
            <person name="Bailey B.A."/>
        </authorList>
    </citation>
    <scope>NUCLEOTIDE SEQUENCE [LARGE SCALE GENOMIC DNA]</scope>
    <source>
        <strain evidence="1 2">MCA 2997</strain>
    </source>
</reference>
<dbReference type="HOGENOM" id="CLU_1078023_0_0_1"/>
<comment type="caution">
    <text evidence="1">The sequence shown here is derived from an EMBL/GenBank/DDBJ whole genome shotgun (WGS) entry which is preliminary data.</text>
</comment>
<sequence length="258" mass="29965">MTLSAVCGRWRELAIAIPSLWASIEIDSVRWNEGECQLLPHLTQIFLERSKSVPLKLELNFLRFDFDAEEWEDAKRMFEVLIQYSHRWYSLKLCILRTGLDHHLYQYLRGRLPMLKHESVDNDGRDDNDETTPWDIFELCLSLTSFSLQPGDSLTKGIVLPWHQITSATFEYSYSVHNAFDILSRCPNLEWLYVETMDDEDESDRVHHLHSSTLRHLSVHAISHTRLSRSIGNMTLPQLASVEISGVRERASGIRHGM</sequence>